<keyword evidence="3" id="KW-1133">Transmembrane helix</keyword>
<dbReference type="InterPro" id="IPR011055">
    <property type="entry name" value="Dup_hybrid_motif"/>
</dbReference>
<evidence type="ECO:0000313" key="6">
    <source>
        <dbReference type="Proteomes" id="UP000186469"/>
    </source>
</evidence>
<keyword evidence="6" id="KW-1185">Reference proteome</keyword>
<dbReference type="AlphaFoldDB" id="A0A1M7TN26"/>
<protein>
    <submittedName>
        <fullName evidence="5">Peptidase family M23</fullName>
    </submittedName>
</protein>
<evidence type="ECO:0000313" key="5">
    <source>
        <dbReference type="EMBL" id="SHN72144.1"/>
    </source>
</evidence>
<dbReference type="Pfam" id="PF01551">
    <property type="entry name" value="Peptidase_M23"/>
    <property type="match status" value="1"/>
</dbReference>
<gene>
    <name evidence="5" type="ORF">SAMN02745728_02289</name>
</gene>
<keyword evidence="1" id="KW-0732">Signal</keyword>
<proteinExistence type="predicted"/>
<reference evidence="5 6" key="1">
    <citation type="submission" date="2016-12" db="EMBL/GenBank/DDBJ databases">
        <authorList>
            <person name="Song W.-J."/>
            <person name="Kurnit D.M."/>
        </authorList>
    </citation>
    <scope>NUCLEOTIDE SEQUENCE [LARGE SCALE GENOMIC DNA]</scope>
    <source>
        <strain evidence="5 6">DSM 11393</strain>
    </source>
</reference>
<dbReference type="STRING" id="1121455.SAMN02745728_02289"/>
<dbReference type="Proteomes" id="UP000186469">
    <property type="component" value="Unassembled WGS sequence"/>
</dbReference>
<dbReference type="EMBL" id="FRDI01000016">
    <property type="protein sequence ID" value="SHN72144.1"/>
    <property type="molecule type" value="Genomic_DNA"/>
</dbReference>
<dbReference type="CDD" id="cd12797">
    <property type="entry name" value="M23_peptidase"/>
    <property type="match status" value="1"/>
</dbReference>
<keyword evidence="3" id="KW-0472">Membrane</keyword>
<dbReference type="PANTHER" id="PTHR21666:SF289">
    <property type="entry name" value="L-ALA--D-GLU ENDOPEPTIDASE"/>
    <property type="match status" value="1"/>
</dbReference>
<feature type="domain" description="M23ase beta-sheet core" evidence="4">
    <location>
        <begin position="201"/>
        <end position="295"/>
    </location>
</feature>
<organism evidence="5 6">
    <name type="scientific">Desulfovibrio litoralis DSM 11393</name>
    <dbReference type="NCBI Taxonomy" id="1121455"/>
    <lineage>
        <taxon>Bacteria</taxon>
        <taxon>Pseudomonadati</taxon>
        <taxon>Thermodesulfobacteriota</taxon>
        <taxon>Desulfovibrionia</taxon>
        <taxon>Desulfovibrionales</taxon>
        <taxon>Desulfovibrionaceae</taxon>
        <taxon>Desulfovibrio</taxon>
    </lineage>
</organism>
<dbReference type="Gene3D" id="2.70.70.10">
    <property type="entry name" value="Glucose Permease (Domain IIA)"/>
    <property type="match status" value="1"/>
</dbReference>
<dbReference type="OrthoDB" id="9815245at2"/>
<evidence type="ECO:0000256" key="2">
    <source>
        <dbReference type="SAM" id="Coils"/>
    </source>
</evidence>
<sequence>MFFKKYHIVIFKDRDGNHRHLRLRGWFGVFLVLLFIAMSGVNIYLFKFYHANQTLNAELDNAQKTIEEQERQLVSLNSKIRLVYDDIARVQQFDSKLRVMLNIDKDPIEINEPGTDNNNSPTNMNFLQLHRQELMTRKMHLFLNLLNNDIRLEEVKQQELVKILRNNKELLVSTPSIWPAEGTLTSGFGMRGSPFTGTQTMHKGLDISNRPGTPIYAPAKGTVTFSQYDGAYGNTLIIDHGNSLSTRYSHMLRAAAKEGQTVQRGEVIGYIGNSGRSTGPHLHYEVRIGGVPVNPMRYILN</sequence>
<dbReference type="RefSeq" id="WP_072697958.1">
    <property type="nucleotide sequence ID" value="NZ_FRDI01000016.1"/>
</dbReference>
<keyword evidence="2" id="KW-0175">Coiled coil</keyword>
<evidence type="ECO:0000259" key="4">
    <source>
        <dbReference type="Pfam" id="PF01551"/>
    </source>
</evidence>
<dbReference type="SUPFAM" id="SSF51261">
    <property type="entry name" value="Duplicated hybrid motif"/>
    <property type="match status" value="1"/>
</dbReference>
<dbReference type="InterPro" id="IPR050570">
    <property type="entry name" value="Cell_wall_metabolism_enzyme"/>
</dbReference>
<name>A0A1M7TN26_9BACT</name>
<feature type="coiled-coil region" evidence="2">
    <location>
        <begin position="52"/>
        <end position="86"/>
    </location>
</feature>
<dbReference type="PANTHER" id="PTHR21666">
    <property type="entry name" value="PEPTIDASE-RELATED"/>
    <property type="match status" value="1"/>
</dbReference>
<dbReference type="GO" id="GO:0004222">
    <property type="term" value="F:metalloendopeptidase activity"/>
    <property type="evidence" value="ECO:0007669"/>
    <property type="project" value="TreeGrafter"/>
</dbReference>
<feature type="transmembrane region" description="Helical" evidence="3">
    <location>
        <begin position="21"/>
        <end position="46"/>
    </location>
</feature>
<evidence type="ECO:0000256" key="1">
    <source>
        <dbReference type="ARBA" id="ARBA00022729"/>
    </source>
</evidence>
<evidence type="ECO:0000256" key="3">
    <source>
        <dbReference type="SAM" id="Phobius"/>
    </source>
</evidence>
<accession>A0A1M7TN26</accession>
<dbReference type="FunFam" id="2.70.70.10:FF:000006">
    <property type="entry name" value="M23 family peptidase"/>
    <property type="match status" value="1"/>
</dbReference>
<keyword evidence="3" id="KW-0812">Transmembrane</keyword>
<dbReference type="InterPro" id="IPR016047">
    <property type="entry name" value="M23ase_b-sheet_dom"/>
</dbReference>